<evidence type="ECO:0008006" key="4">
    <source>
        <dbReference type="Google" id="ProtNLM"/>
    </source>
</evidence>
<reference evidence="2" key="1">
    <citation type="journal article" date="2023" name="Mol. Biol. Evol.">
        <title>Third-Generation Sequencing Reveals the Adaptive Role of the Epigenome in Three Deep-Sea Polychaetes.</title>
        <authorList>
            <person name="Perez M."/>
            <person name="Aroh O."/>
            <person name="Sun Y."/>
            <person name="Lan Y."/>
            <person name="Juniper S.K."/>
            <person name="Young C.R."/>
            <person name="Angers B."/>
            <person name="Qian P.Y."/>
        </authorList>
    </citation>
    <scope>NUCLEOTIDE SEQUENCE</scope>
    <source>
        <strain evidence="2">P08H-3</strain>
    </source>
</reference>
<protein>
    <recommendedName>
        <fullName evidence="4">Ig-like domain-containing protein</fullName>
    </recommendedName>
</protein>
<gene>
    <name evidence="2" type="ORF">LSH36_40g13048</name>
</gene>
<keyword evidence="3" id="KW-1185">Reference proteome</keyword>
<name>A0AAD9K7V7_9ANNE</name>
<dbReference type="EMBL" id="JAODUP010000040">
    <property type="protein sequence ID" value="KAK2166287.1"/>
    <property type="molecule type" value="Genomic_DNA"/>
</dbReference>
<evidence type="ECO:0000313" key="3">
    <source>
        <dbReference type="Proteomes" id="UP001208570"/>
    </source>
</evidence>
<comment type="caution">
    <text evidence="2">The sequence shown here is derived from an EMBL/GenBank/DDBJ whole genome shotgun (WGS) entry which is preliminary data.</text>
</comment>
<proteinExistence type="predicted"/>
<evidence type="ECO:0000313" key="2">
    <source>
        <dbReference type="EMBL" id="KAK2166287.1"/>
    </source>
</evidence>
<evidence type="ECO:0000256" key="1">
    <source>
        <dbReference type="SAM" id="SignalP"/>
    </source>
</evidence>
<organism evidence="2 3">
    <name type="scientific">Paralvinella palmiformis</name>
    <dbReference type="NCBI Taxonomy" id="53620"/>
    <lineage>
        <taxon>Eukaryota</taxon>
        <taxon>Metazoa</taxon>
        <taxon>Spiralia</taxon>
        <taxon>Lophotrochozoa</taxon>
        <taxon>Annelida</taxon>
        <taxon>Polychaeta</taxon>
        <taxon>Sedentaria</taxon>
        <taxon>Canalipalpata</taxon>
        <taxon>Terebellida</taxon>
        <taxon>Terebelliformia</taxon>
        <taxon>Alvinellidae</taxon>
        <taxon>Paralvinella</taxon>
    </lineage>
</organism>
<accession>A0AAD9K7V7</accession>
<keyword evidence="1" id="KW-0732">Signal</keyword>
<feature type="signal peptide" evidence="1">
    <location>
        <begin position="1"/>
        <end position="21"/>
    </location>
</feature>
<dbReference type="AlphaFoldDB" id="A0AAD9K7V7"/>
<sequence>MININLFLLLLCARITSDTESEPKVVNGQIIDGLRASHITVTPDEKRTIYCPSKDSEWSYGFTNSYVPHKLSQHQTMNLDDGPLHVLNISLQNLTFSLDTSTEVIFVCKERNLPNTNRVFRVKCKSTRSRPKYVQYVLPDINQTCCLVTGKQLSLTCHAEEAIWYRNETHFGNGTELVVSQSGYYQCIVPSRGIPIVAVYVPSGYPQGESTEATFCHYRDMNGIADNKDAHDESL</sequence>
<dbReference type="Proteomes" id="UP001208570">
    <property type="component" value="Unassembled WGS sequence"/>
</dbReference>
<feature type="chain" id="PRO_5042032297" description="Ig-like domain-containing protein" evidence="1">
    <location>
        <begin position="22"/>
        <end position="235"/>
    </location>
</feature>